<evidence type="ECO:0000313" key="8">
    <source>
        <dbReference type="Proteomes" id="UP000215931"/>
    </source>
</evidence>
<reference evidence="7 8" key="1">
    <citation type="submission" date="2017-08" db="EMBL/GenBank/DDBJ databases">
        <title>Mesorhizobium wenxinae sp. nov., a novel rhizobial species isolated from root nodules of chickpea (Cicer arietinum L.).</title>
        <authorList>
            <person name="Zhang J."/>
        </authorList>
    </citation>
    <scope>NUCLEOTIDE SEQUENCE [LARGE SCALE GENOMIC DNA]</scope>
    <source>
        <strain evidence="8">WYCCWR 10019</strain>
    </source>
</reference>
<dbReference type="InterPro" id="IPR046373">
    <property type="entry name" value="Acyl-CoA_Oxase/DH_mid-dom_sf"/>
</dbReference>
<feature type="binding site" evidence="4">
    <location>
        <begin position="154"/>
        <end position="157"/>
    </location>
    <ligand>
        <name>FAD</name>
        <dbReference type="ChEBI" id="CHEBI:57692"/>
    </ligand>
</feature>
<feature type="domain" description="HpaB/PvcC/4-BUDH N-terminal" evidence="6">
    <location>
        <begin position="4"/>
        <end position="272"/>
    </location>
</feature>
<dbReference type="GO" id="GO:0016627">
    <property type="term" value="F:oxidoreductase activity, acting on the CH-CH group of donors"/>
    <property type="evidence" value="ECO:0007669"/>
    <property type="project" value="InterPro"/>
</dbReference>
<keyword evidence="7" id="KW-0503">Monooxygenase</keyword>
<evidence type="ECO:0000259" key="5">
    <source>
        <dbReference type="Pfam" id="PF03241"/>
    </source>
</evidence>
<dbReference type="SUPFAM" id="SSF56645">
    <property type="entry name" value="Acyl-CoA dehydrogenase NM domain-like"/>
    <property type="match status" value="1"/>
</dbReference>
<evidence type="ECO:0000313" key="7">
    <source>
        <dbReference type="EMBL" id="PAP95694.1"/>
    </source>
</evidence>
<evidence type="ECO:0000256" key="1">
    <source>
        <dbReference type="ARBA" id="ARBA00022630"/>
    </source>
</evidence>
<keyword evidence="1" id="KW-0285">Flavoprotein</keyword>
<dbReference type="PANTHER" id="PTHR36117:SF3">
    <property type="entry name" value="4-HYDROXYPHENYLACETATE 3-MONOOXYGENASE-RELATED"/>
    <property type="match status" value="1"/>
</dbReference>
<keyword evidence="3" id="KW-0560">Oxidoreductase</keyword>
<dbReference type="InterPro" id="IPR036250">
    <property type="entry name" value="AcylCo_DH-like_C"/>
</dbReference>
<feature type="domain" description="HpaB/PvcC/4-BUDH C-terminal" evidence="5">
    <location>
        <begin position="279"/>
        <end position="478"/>
    </location>
</feature>
<evidence type="ECO:0000256" key="2">
    <source>
        <dbReference type="ARBA" id="ARBA00022827"/>
    </source>
</evidence>
<dbReference type="SUPFAM" id="SSF47203">
    <property type="entry name" value="Acyl-CoA dehydrogenase C-terminal domain-like"/>
    <property type="match status" value="1"/>
</dbReference>
<dbReference type="InterPro" id="IPR024674">
    <property type="entry name" value="HpaB/PvcC/4-BUDH_N"/>
</dbReference>
<evidence type="ECO:0000256" key="3">
    <source>
        <dbReference type="ARBA" id="ARBA00023002"/>
    </source>
</evidence>
<dbReference type="Proteomes" id="UP000215931">
    <property type="component" value="Unassembled WGS sequence"/>
</dbReference>
<dbReference type="InterPro" id="IPR009100">
    <property type="entry name" value="AcylCoA_DH/oxidase_NM_dom_sf"/>
</dbReference>
<dbReference type="InterPro" id="IPR004925">
    <property type="entry name" value="HpaB/PvcC/4-BUDH"/>
</dbReference>
<evidence type="ECO:0000256" key="4">
    <source>
        <dbReference type="PIRSR" id="PIRSR000331-2"/>
    </source>
</evidence>
<keyword evidence="8" id="KW-1185">Reference proteome</keyword>
<dbReference type="PIRSF" id="PIRSF000331">
    <property type="entry name" value="HpaA_HpaB"/>
    <property type="match status" value="1"/>
</dbReference>
<keyword evidence="2 4" id="KW-0274">FAD</keyword>
<dbReference type="Gene3D" id="1.20.140.10">
    <property type="entry name" value="Butyryl-CoA Dehydrogenase, subunit A, domain 3"/>
    <property type="match status" value="1"/>
</dbReference>
<dbReference type="EMBL" id="NPKH01000018">
    <property type="protein sequence ID" value="PAP95694.1"/>
    <property type="molecule type" value="Genomic_DNA"/>
</dbReference>
<dbReference type="GO" id="GO:0004497">
    <property type="term" value="F:monooxygenase activity"/>
    <property type="evidence" value="ECO:0007669"/>
    <property type="project" value="UniProtKB-KW"/>
</dbReference>
<dbReference type="Pfam" id="PF11794">
    <property type="entry name" value="HpaB_N"/>
    <property type="match status" value="1"/>
</dbReference>
<dbReference type="Gene3D" id="2.40.110.10">
    <property type="entry name" value="Butyryl-CoA Dehydrogenase, subunit A, domain 2"/>
    <property type="match status" value="1"/>
</dbReference>
<proteinExistence type="predicted"/>
<gene>
    <name evidence="7" type="ORF">CIT31_10190</name>
</gene>
<dbReference type="InterPro" id="IPR024719">
    <property type="entry name" value="HpaB/PvcC/4-BUDH_C"/>
</dbReference>
<dbReference type="PANTHER" id="PTHR36117">
    <property type="entry name" value="4-HYDROXYPHENYLACETATE 3-MONOOXYGENASE-RELATED"/>
    <property type="match status" value="1"/>
</dbReference>
<dbReference type="RefSeq" id="WP_095518511.1">
    <property type="nucleotide sequence ID" value="NZ_NPKH01000018.1"/>
</dbReference>
<evidence type="ECO:0000259" key="6">
    <source>
        <dbReference type="Pfam" id="PF11794"/>
    </source>
</evidence>
<dbReference type="OrthoDB" id="7233724at2"/>
<dbReference type="Gene3D" id="1.10.3140.10">
    <property type="entry name" value="4-hydroxybutyryl-coa dehydratase, domain 1"/>
    <property type="match status" value="1"/>
</dbReference>
<organism evidence="7 8">
    <name type="scientific">Mesorhizobium wenxiniae</name>
    <dbReference type="NCBI Taxonomy" id="2014805"/>
    <lineage>
        <taxon>Bacteria</taxon>
        <taxon>Pseudomonadati</taxon>
        <taxon>Pseudomonadota</taxon>
        <taxon>Alphaproteobacteria</taxon>
        <taxon>Hyphomicrobiales</taxon>
        <taxon>Phyllobacteriaceae</taxon>
        <taxon>Mesorhizobium</taxon>
    </lineage>
</organism>
<protein>
    <submittedName>
        <fullName evidence="7">4-hydroxyphenylacetate 3-monooxygenase</fullName>
    </submittedName>
</protein>
<dbReference type="AlphaFoldDB" id="A0A271KJW0"/>
<comment type="caution">
    <text evidence="7">The sequence shown here is derived from an EMBL/GenBank/DDBJ whole genome shotgun (WGS) entry which is preliminary data.</text>
</comment>
<sequence>MIKTGAQHIEMLRDGRQVYINGQTAGDVTAHPAFRQTIRSVGMLYDFQARPDNRALMTFEVPESGGQRANRIWQLPRSHAELVERRTALEAWTELHYGFLGRAPDHVASCISGMFMGIDVFEAYDKTRAGAFADYYRYARDNELYLTYVIINPQADRSKSAGEQQDRFLTAGVVDQDAAGLTIRGAKMLATGGIMANEVFVTCIQPLREGDEPYAVSFAVPMNAGGLKILSRKSYEESAASVFDNPLASRFDENDAVLYFENVKVPWERVFINGDIAMCQRQFHATPAHVFQNYQAQIRLMVKMRFLVGIARRIAETNGVINFPQVREMLGVLAAQNTMVDALVHAMEVKGRMLGAYFVPDAHTLYSAQVLTQQLYAGVILALRDLAGGGLIMLPSSVQDFADPELCSLIEKTQQSPVSSSKGRVKFFKLAWDAIGSEFASRHTQYEMFYAGATFVTKGHSFRTFDWDRCTQLVDHMLDSYSLDDEVDRAAPVAA</sequence>
<name>A0A271KJW0_9HYPH</name>
<dbReference type="Pfam" id="PF03241">
    <property type="entry name" value="HpaB"/>
    <property type="match status" value="1"/>
</dbReference>
<accession>A0A271KJW0</accession>
<feature type="binding site" evidence="4">
    <location>
        <position position="191"/>
    </location>
    <ligand>
        <name>FAD</name>
        <dbReference type="ChEBI" id="CHEBI:57692"/>
    </ligand>
</feature>